<reference evidence="3" key="1">
    <citation type="submission" date="2023-01" db="EMBL/GenBank/DDBJ databases">
        <title>The growth and conidiation of Purpureocillium lavendulum are regulated by nitrogen source and histone H3K14 acetylation.</title>
        <authorList>
            <person name="Tang P."/>
            <person name="Han J."/>
            <person name="Zhang C."/>
            <person name="Tang P."/>
            <person name="Qi F."/>
            <person name="Zhang K."/>
            <person name="Liang L."/>
        </authorList>
    </citation>
    <scope>NUCLEOTIDE SEQUENCE</scope>
    <source>
        <strain evidence="3">YMF1.00683</strain>
    </source>
</reference>
<feature type="region of interest" description="Disordered" evidence="1">
    <location>
        <begin position="124"/>
        <end position="147"/>
    </location>
</feature>
<accession>A0AB34G6U4</accession>
<gene>
    <name evidence="3" type="ORF">O9K51_02087</name>
</gene>
<dbReference type="AlphaFoldDB" id="A0AB34G6U4"/>
<evidence type="ECO:0000256" key="1">
    <source>
        <dbReference type="SAM" id="MobiDB-lite"/>
    </source>
</evidence>
<evidence type="ECO:0000313" key="3">
    <source>
        <dbReference type="EMBL" id="KAJ6447312.1"/>
    </source>
</evidence>
<evidence type="ECO:0000256" key="2">
    <source>
        <dbReference type="SAM" id="SignalP"/>
    </source>
</evidence>
<name>A0AB34G6U4_9HYPO</name>
<comment type="caution">
    <text evidence="3">The sequence shown here is derived from an EMBL/GenBank/DDBJ whole genome shotgun (WGS) entry which is preliminary data.</text>
</comment>
<organism evidence="3 4">
    <name type="scientific">Purpureocillium lavendulum</name>
    <dbReference type="NCBI Taxonomy" id="1247861"/>
    <lineage>
        <taxon>Eukaryota</taxon>
        <taxon>Fungi</taxon>
        <taxon>Dikarya</taxon>
        <taxon>Ascomycota</taxon>
        <taxon>Pezizomycotina</taxon>
        <taxon>Sordariomycetes</taxon>
        <taxon>Hypocreomycetidae</taxon>
        <taxon>Hypocreales</taxon>
        <taxon>Ophiocordycipitaceae</taxon>
        <taxon>Purpureocillium</taxon>
    </lineage>
</organism>
<proteinExistence type="predicted"/>
<sequence>MVQILGVSLLALAASAVALSMEHHGVLHSRQEETGNYTQEQIDTYLALNKLSNDQFEAFYATLDEAQLKAVMDNLEQNITIPSVTGRSNWRCKHRELKATWNETQLAAWNATQPLIKKLRPDVAAEPGCQQQQTSADGKDNGLNSADTVLIV</sequence>
<keyword evidence="4" id="KW-1185">Reference proteome</keyword>
<dbReference type="EMBL" id="JAQHRD010000001">
    <property type="protein sequence ID" value="KAJ6447312.1"/>
    <property type="molecule type" value="Genomic_DNA"/>
</dbReference>
<feature type="compositionally biased region" description="Polar residues" evidence="1">
    <location>
        <begin position="129"/>
        <end position="147"/>
    </location>
</feature>
<feature type="signal peptide" evidence="2">
    <location>
        <begin position="1"/>
        <end position="18"/>
    </location>
</feature>
<dbReference type="Proteomes" id="UP001163105">
    <property type="component" value="Unassembled WGS sequence"/>
</dbReference>
<protein>
    <submittedName>
        <fullName evidence="3">Uncharacterized protein</fullName>
    </submittedName>
</protein>
<feature type="chain" id="PRO_5044281623" evidence="2">
    <location>
        <begin position="19"/>
        <end position="152"/>
    </location>
</feature>
<keyword evidence="2" id="KW-0732">Signal</keyword>
<evidence type="ECO:0000313" key="4">
    <source>
        <dbReference type="Proteomes" id="UP001163105"/>
    </source>
</evidence>